<gene>
    <name evidence="2" type="ORF">AV903_22810</name>
</gene>
<dbReference type="Proteomes" id="UP000264980">
    <property type="component" value="Chromosome"/>
</dbReference>
<feature type="domain" description="Integrase DNA-binding" evidence="1">
    <location>
        <begin position="7"/>
        <end position="74"/>
    </location>
</feature>
<dbReference type="RefSeq" id="WP_071598884.1">
    <property type="nucleotide sequence ID" value="NZ_CP013970.1"/>
</dbReference>
<reference evidence="2 3" key="1">
    <citation type="submission" date="2016-01" db="EMBL/GenBank/DDBJ databases">
        <authorList>
            <person name="Oliw E.H."/>
        </authorList>
    </citation>
    <scope>NUCLEOTIDE SEQUENCE [LARGE SCALE GENOMIC DNA]</scope>
    <source>
        <strain evidence="2 3">MDcuke</strain>
    </source>
</reference>
<dbReference type="Pfam" id="PF13356">
    <property type="entry name" value="Arm-DNA-bind_3"/>
    <property type="match status" value="1"/>
</dbReference>
<name>A0A345CXN6_9GAMM</name>
<evidence type="ECO:0000313" key="2">
    <source>
        <dbReference type="EMBL" id="AXF78203.1"/>
    </source>
</evidence>
<accession>A0A345CXN6</accession>
<dbReference type="Gene3D" id="3.30.160.390">
    <property type="entry name" value="Integrase, DNA-binding domain"/>
    <property type="match status" value="1"/>
</dbReference>
<dbReference type="AlphaFoldDB" id="A0A345CXN6"/>
<dbReference type="InterPro" id="IPR038488">
    <property type="entry name" value="Integrase_DNA-bd_sf"/>
</dbReference>
<organism evidence="2 3">
    <name type="scientific">Erwinia tracheiphila</name>
    <dbReference type="NCBI Taxonomy" id="65700"/>
    <lineage>
        <taxon>Bacteria</taxon>
        <taxon>Pseudomonadati</taxon>
        <taxon>Pseudomonadota</taxon>
        <taxon>Gammaproteobacteria</taxon>
        <taxon>Enterobacterales</taxon>
        <taxon>Erwiniaceae</taxon>
        <taxon>Erwinia</taxon>
    </lineage>
</organism>
<sequence>MPAENKLSDKYLKSMSGTLSDRQKLVADGRGLSVRVSKAGRISFVFFYRTGDRTCPPVWLTLGQYPDMSLKQPRGAGMSAAHY</sequence>
<dbReference type="InterPro" id="IPR025166">
    <property type="entry name" value="Integrase_DNA_bind_dom"/>
</dbReference>
<proteinExistence type="predicted"/>
<protein>
    <submittedName>
        <fullName evidence="2">DUF4102 domain-containing protein</fullName>
    </submittedName>
</protein>
<evidence type="ECO:0000313" key="3">
    <source>
        <dbReference type="Proteomes" id="UP000264980"/>
    </source>
</evidence>
<dbReference type="EMBL" id="CP013970">
    <property type="protein sequence ID" value="AXF78203.1"/>
    <property type="molecule type" value="Genomic_DNA"/>
</dbReference>
<evidence type="ECO:0000259" key="1">
    <source>
        <dbReference type="Pfam" id="PF13356"/>
    </source>
</evidence>